<feature type="chain" id="PRO_5027946714" evidence="1">
    <location>
        <begin position="19"/>
        <end position="198"/>
    </location>
</feature>
<evidence type="ECO:0000313" key="3">
    <source>
        <dbReference type="RefSeq" id="XP_031567597.1"/>
    </source>
</evidence>
<dbReference type="RefSeq" id="XP_031567597.1">
    <property type="nucleotide sequence ID" value="XM_031711737.1"/>
</dbReference>
<dbReference type="KEGG" id="aten:116302448"/>
<sequence length="198" mass="22508">MKTFIICVAGLLVHVASAALQCEIIRIKTCAQRYKVAVKDGKNHCERLQTMIDCLAQDFSCADITITSFRFWMLQMGLMDKIMGNCPDLETDDLRTFTTKILNKRPDLVVDSVDMDSSSPCARKIHNRCVEYYVKTLKRTRQICTAVQALNLCYSKGIVDDNCQADIIEHFADILQKVAPRVINILKNNLPKVCEDWV</sequence>
<keyword evidence="1" id="KW-0732">Signal</keyword>
<name>A0A6P8ILE3_ACTTE</name>
<proteinExistence type="predicted"/>
<dbReference type="AlphaFoldDB" id="A0A6P8ILE3"/>
<evidence type="ECO:0000256" key="1">
    <source>
        <dbReference type="SAM" id="SignalP"/>
    </source>
</evidence>
<accession>A0A6P8ILE3</accession>
<dbReference type="GeneID" id="116302448"/>
<feature type="signal peptide" evidence="1">
    <location>
        <begin position="1"/>
        <end position="18"/>
    </location>
</feature>
<organism evidence="2 3">
    <name type="scientific">Actinia tenebrosa</name>
    <name type="common">Australian red waratah sea anemone</name>
    <dbReference type="NCBI Taxonomy" id="6105"/>
    <lineage>
        <taxon>Eukaryota</taxon>
        <taxon>Metazoa</taxon>
        <taxon>Cnidaria</taxon>
        <taxon>Anthozoa</taxon>
        <taxon>Hexacorallia</taxon>
        <taxon>Actiniaria</taxon>
        <taxon>Actiniidae</taxon>
        <taxon>Actinia</taxon>
    </lineage>
</organism>
<dbReference type="Proteomes" id="UP000515163">
    <property type="component" value="Unplaced"/>
</dbReference>
<dbReference type="InParanoid" id="A0A6P8ILE3"/>
<gene>
    <name evidence="3" type="primary">LOC116302448</name>
</gene>
<protein>
    <submittedName>
        <fullName evidence="3">Uncharacterized protein LOC116302448</fullName>
    </submittedName>
</protein>
<keyword evidence="2" id="KW-1185">Reference proteome</keyword>
<dbReference type="OrthoDB" id="5958683at2759"/>
<reference evidence="3" key="1">
    <citation type="submission" date="2025-08" db="UniProtKB">
        <authorList>
            <consortium name="RefSeq"/>
        </authorList>
    </citation>
    <scope>IDENTIFICATION</scope>
    <source>
        <tissue evidence="3">Tentacle</tissue>
    </source>
</reference>
<evidence type="ECO:0000313" key="2">
    <source>
        <dbReference type="Proteomes" id="UP000515163"/>
    </source>
</evidence>